<dbReference type="Pfam" id="PF01869">
    <property type="entry name" value="BcrAD_BadFG"/>
    <property type="match status" value="1"/>
</dbReference>
<dbReference type="SUPFAM" id="SSF53067">
    <property type="entry name" value="Actin-like ATPase domain"/>
    <property type="match status" value="2"/>
</dbReference>
<sequence>MQDRTTLVVGIDVGGTKTHLRARAGDDTVADLVRTSRGWQPHDPQGAANWLTDLIHEALPEDARPHAVAVGGRDCETPRQSELIRQALGQRLGALCRVVNDAELLVPALGLAEGVGLVAGTGAVAVGHTAAGELVQVGGWGAVLGDEGSSAGLVREAIRAVYAAHDRAEAPDELTRLLLAALGVPEVPALGAALEAADDVAAGWGRHASAVFEAAAAGSRAAQDVIAAGGRALTGLVVRLAERGATVDDVVVAGGTVLNQPVLYGALTDALASSLPGTRVHPLQVPPVAGAVALALALAPATA</sequence>
<dbReference type="InterPro" id="IPR002731">
    <property type="entry name" value="ATPase_BadF"/>
</dbReference>
<protein>
    <submittedName>
        <fullName evidence="2">ATPase</fullName>
    </submittedName>
</protein>
<dbReference type="AlphaFoldDB" id="A0A4V5N0H9"/>
<feature type="domain" description="ATPase BadF/BadG/BcrA/BcrD type" evidence="1">
    <location>
        <begin position="9"/>
        <end position="292"/>
    </location>
</feature>
<dbReference type="InterPro" id="IPR052519">
    <property type="entry name" value="Euk-type_GlcNAc_Kinase"/>
</dbReference>
<name>A0A4V5N0H9_9ACTN</name>
<dbReference type="RefSeq" id="WP_136722661.1">
    <property type="nucleotide sequence ID" value="NZ_SUMC01000005.1"/>
</dbReference>
<dbReference type="OrthoDB" id="8701357at2"/>
<accession>A0A4V5N0H9</accession>
<dbReference type="PANTHER" id="PTHR43190">
    <property type="entry name" value="N-ACETYL-D-GLUCOSAMINE KINASE"/>
    <property type="match status" value="1"/>
</dbReference>
<dbReference type="Gene3D" id="3.30.420.40">
    <property type="match status" value="2"/>
</dbReference>
<evidence type="ECO:0000259" key="1">
    <source>
        <dbReference type="Pfam" id="PF01869"/>
    </source>
</evidence>
<keyword evidence="3" id="KW-1185">Reference proteome</keyword>
<comment type="caution">
    <text evidence="2">The sequence shown here is derived from an EMBL/GenBank/DDBJ whole genome shotgun (WGS) entry which is preliminary data.</text>
</comment>
<evidence type="ECO:0000313" key="2">
    <source>
        <dbReference type="EMBL" id="TKA12129.1"/>
    </source>
</evidence>
<dbReference type="Proteomes" id="UP000305778">
    <property type="component" value="Unassembled WGS sequence"/>
</dbReference>
<dbReference type="InterPro" id="IPR043129">
    <property type="entry name" value="ATPase_NBD"/>
</dbReference>
<organism evidence="2 3">
    <name type="scientific">Actinacidiphila oryziradicis</name>
    <dbReference type="NCBI Taxonomy" id="2571141"/>
    <lineage>
        <taxon>Bacteria</taxon>
        <taxon>Bacillati</taxon>
        <taxon>Actinomycetota</taxon>
        <taxon>Actinomycetes</taxon>
        <taxon>Kitasatosporales</taxon>
        <taxon>Streptomycetaceae</taxon>
        <taxon>Actinacidiphila</taxon>
    </lineage>
</organism>
<dbReference type="PANTHER" id="PTHR43190:SF3">
    <property type="entry name" value="N-ACETYL-D-GLUCOSAMINE KINASE"/>
    <property type="match status" value="1"/>
</dbReference>
<gene>
    <name evidence="2" type="ORF">FCI23_07475</name>
</gene>
<reference evidence="2 3" key="1">
    <citation type="submission" date="2019-04" db="EMBL/GenBank/DDBJ databases">
        <title>Streptomyces oryziradicis sp. nov., a novel actinomycete isolated from rhizosphere soil of rice (Oryza sativa L.).</title>
        <authorList>
            <person name="Li C."/>
        </authorList>
    </citation>
    <scope>NUCLEOTIDE SEQUENCE [LARGE SCALE GENOMIC DNA]</scope>
    <source>
        <strain evidence="2 3">NEAU-C40</strain>
    </source>
</reference>
<evidence type="ECO:0000313" key="3">
    <source>
        <dbReference type="Proteomes" id="UP000305778"/>
    </source>
</evidence>
<dbReference type="EMBL" id="SUMC01000005">
    <property type="protein sequence ID" value="TKA12129.1"/>
    <property type="molecule type" value="Genomic_DNA"/>
</dbReference>
<proteinExistence type="predicted"/>